<accession>A0A9P8UZ62</accession>
<dbReference type="RefSeq" id="XP_045965194.1">
    <property type="nucleotide sequence ID" value="XM_046109401.1"/>
</dbReference>
<sequence length="88" mass="9934">MELGVFIFILASTCQLTRLVDRLGLDLAITKSQFSPHSEKCQKFLFYGQQSSSKDCALLDLTCQITIHFWFHANDLAAKNMTEKASCN</sequence>
<evidence type="ECO:0000256" key="1">
    <source>
        <dbReference type="SAM" id="SignalP"/>
    </source>
</evidence>
<name>A0A9P8UZ62_9PEZI</name>
<proteinExistence type="predicted"/>
<evidence type="ECO:0000313" key="3">
    <source>
        <dbReference type="Proteomes" id="UP000758603"/>
    </source>
</evidence>
<keyword evidence="3" id="KW-1185">Reference proteome</keyword>
<dbReference type="AlphaFoldDB" id="A0A9P8UZ62"/>
<keyword evidence="1" id="KW-0732">Signal</keyword>
<organism evidence="2 3">
    <name type="scientific">Truncatella angustata</name>
    <dbReference type="NCBI Taxonomy" id="152316"/>
    <lineage>
        <taxon>Eukaryota</taxon>
        <taxon>Fungi</taxon>
        <taxon>Dikarya</taxon>
        <taxon>Ascomycota</taxon>
        <taxon>Pezizomycotina</taxon>
        <taxon>Sordariomycetes</taxon>
        <taxon>Xylariomycetidae</taxon>
        <taxon>Amphisphaeriales</taxon>
        <taxon>Sporocadaceae</taxon>
        <taxon>Truncatella</taxon>
    </lineage>
</organism>
<comment type="caution">
    <text evidence="2">The sequence shown here is derived from an EMBL/GenBank/DDBJ whole genome shotgun (WGS) entry which is preliminary data.</text>
</comment>
<evidence type="ECO:0000313" key="2">
    <source>
        <dbReference type="EMBL" id="KAH6661063.1"/>
    </source>
</evidence>
<feature type="signal peptide" evidence="1">
    <location>
        <begin position="1"/>
        <end position="19"/>
    </location>
</feature>
<feature type="chain" id="PRO_5040137828" evidence="1">
    <location>
        <begin position="20"/>
        <end position="88"/>
    </location>
</feature>
<protein>
    <submittedName>
        <fullName evidence="2">Uncharacterized protein</fullName>
    </submittedName>
</protein>
<gene>
    <name evidence="2" type="ORF">BKA67DRAFT_73788</name>
</gene>
<reference evidence="2" key="1">
    <citation type="journal article" date="2021" name="Nat. Commun.">
        <title>Genetic determinants of endophytism in the Arabidopsis root mycobiome.</title>
        <authorList>
            <person name="Mesny F."/>
            <person name="Miyauchi S."/>
            <person name="Thiergart T."/>
            <person name="Pickel B."/>
            <person name="Atanasova L."/>
            <person name="Karlsson M."/>
            <person name="Huettel B."/>
            <person name="Barry K.W."/>
            <person name="Haridas S."/>
            <person name="Chen C."/>
            <person name="Bauer D."/>
            <person name="Andreopoulos W."/>
            <person name="Pangilinan J."/>
            <person name="LaButti K."/>
            <person name="Riley R."/>
            <person name="Lipzen A."/>
            <person name="Clum A."/>
            <person name="Drula E."/>
            <person name="Henrissat B."/>
            <person name="Kohler A."/>
            <person name="Grigoriev I.V."/>
            <person name="Martin F.M."/>
            <person name="Hacquard S."/>
        </authorList>
    </citation>
    <scope>NUCLEOTIDE SEQUENCE</scope>
    <source>
        <strain evidence="2">MPI-SDFR-AT-0073</strain>
    </source>
</reference>
<dbReference type="Proteomes" id="UP000758603">
    <property type="component" value="Unassembled WGS sequence"/>
</dbReference>
<dbReference type="EMBL" id="JAGPXC010000001">
    <property type="protein sequence ID" value="KAH6661063.1"/>
    <property type="molecule type" value="Genomic_DNA"/>
</dbReference>
<dbReference type="GeneID" id="70138292"/>